<dbReference type="AlphaFoldDB" id="A0A2N5TNK8"/>
<evidence type="ECO:0000313" key="2">
    <source>
        <dbReference type="EMBL" id="PLW25082.1"/>
    </source>
</evidence>
<comment type="caution">
    <text evidence="3">The sequence shown here is derived from an EMBL/GenBank/DDBJ whole genome shotgun (WGS) entry which is preliminary data.</text>
</comment>
<feature type="region of interest" description="Disordered" evidence="1">
    <location>
        <begin position="92"/>
        <end position="213"/>
    </location>
</feature>
<evidence type="ECO:0000313" key="4">
    <source>
        <dbReference type="Proteomes" id="UP000235388"/>
    </source>
</evidence>
<protein>
    <submittedName>
        <fullName evidence="3">Uncharacterized protein</fullName>
    </submittedName>
</protein>
<dbReference type="OrthoDB" id="2507825at2759"/>
<name>A0A2N5TNK8_9BASI</name>
<feature type="compositionally biased region" description="Polar residues" evidence="1">
    <location>
        <begin position="193"/>
        <end position="202"/>
    </location>
</feature>
<dbReference type="EMBL" id="PGCJ01000651">
    <property type="protein sequence ID" value="PLW25082.1"/>
    <property type="molecule type" value="Genomic_DNA"/>
</dbReference>
<sequence length="213" mass="22341">MESADPRPEYFPLIAKIDNKARLRQYRVLVGLYQQVKDFVDQSGSGSLLTALLEFGLAQLLYEILLEMNACNPAANATGQDELSDTYDSLVVAPGASNSESNDGAGDDVPDDSQASGGLQQPTPIATPHRSRRCCRSLELTATERSLNEDTPPASPDNDDDLALPPVLDFGNSYPSPSLATPGSGTKPLATPGSGTNPTSALATGVSLCDTKG</sequence>
<evidence type="ECO:0000313" key="3">
    <source>
        <dbReference type="EMBL" id="PLW27044.1"/>
    </source>
</evidence>
<evidence type="ECO:0000256" key="1">
    <source>
        <dbReference type="SAM" id="MobiDB-lite"/>
    </source>
</evidence>
<organism evidence="3 5">
    <name type="scientific">Puccinia coronata f. sp. avenae</name>
    <dbReference type="NCBI Taxonomy" id="200324"/>
    <lineage>
        <taxon>Eukaryota</taxon>
        <taxon>Fungi</taxon>
        <taxon>Dikarya</taxon>
        <taxon>Basidiomycota</taxon>
        <taxon>Pucciniomycotina</taxon>
        <taxon>Pucciniomycetes</taxon>
        <taxon>Pucciniales</taxon>
        <taxon>Pucciniaceae</taxon>
        <taxon>Puccinia</taxon>
    </lineage>
</organism>
<evidence type="ECO:0000313" key="5">
    <source>
        <dbReference type="Proteomes" id="UP000235392"/>
    </source>
</evidence>
<dbReference type="Proteomes" id="UP000235392">
    <property type="component" value="Unassembled WGS sequence"/>
</dbReference>
<accession>A0A2N5TNK8</accession>
<feature type="compositionally biased region" description="Polar residues" evidence="1">
    <location>
        <begin position="173"/>
        <end position="184"/>
    </location>
</feature>
<proteinExistence type="predicted"/>
<gene>
    <name evidence="2" type="ORF">PCANC_27924</name>
    <name evidence="3" type="ORF">PCASD_26185</name>
</gene>
<keyword evidence="4" id="KW-1185">Reference proteome</keyword>
<reference evidence="4 5" key="1">
    <citation type="submission" date="2017-11" db="EMBL/GenBank/DDBJ databases">
        <title>De novo assembly and phasing of dikaryotic genomes from two isolates of Puccinia coronata f. sp. avenae, the causal agent of oat crown rust.</title>
        <authorList>
            <person name="Miller M.E."/>
            <person name="Zhang Y."/>
            <person name="Omidvar V."/>
            <person name="Sperschneider J."/>
            <person name="Schwessinger B."/>
            <person name="Raley C."/>
            <person name="Palmer J.M."/>
            <person name="Garnica D."/>
            <person name="Upadhyaya N."/>
            <person name="Rathjen J."/>
            <person name="Taylor J.M."/>
            <person name="Park R.F."/>
            <person name="Dodds P.N."/>
            <person name="Hirsch C.D."/>
            <person name="Kianian S.F."/>
            <person name="Figueroa M."/>
        </authorList>
    </citation>
    <scope>NUCLEOTIDE SEQUENCE [LARGE SCALE GENOMIC DNA]</scope>
    <source>
        <strain evidence="2">12NC29</strain>
        <strain evidence="3">12SD80</strain>
    </source>
</reference>
<dbReference type="EMBL" id="PGCI01000428">
    <property type="protein sequence ID" value="PLW27044.1"/>
    <property type="molecule type" value="Genomic_DNA"/>
</dbReference>
<dbReference type="Proteomes" id="UP000235388">
    <property type="component" value="Unassembled WGS sequence"/>
</dbReference>
<feature type="compositionally biased region" description="Polar residues" evidence="1">
    <location>
        <begin position="113"/>
        <end position="124"/>
    </location>
</feature>